<evidence type="ECO:0000313" key="13">
    <source>
        <dbReference type="Proteomes" id="UP000093694"/>
    </source>
</evidence>
<dbReference type="PANTHER" id="PTHR43357">
    <property type="entry name" value="INNER MEMBRANE ABC TRANSPORTER PERMEASE PROTEIN YDCV"/>
    <property type="match status" value="1"/>
</dbReference>
<dbReference type="PROSITE" id="PS50928">
    <property type="entry name" value="ABC_TM1"/>
    <property type="match status" value="1"/>
</dbReference>
<comment type="similarity">
    <text evidence="8">Belongs to the binding-protein-dependent transport system permease family.</text>
</comment>
<accession>A0A162JC39</accession>
<evidence type="ECO:0000256" key="6">
    <source>
        <dbReference type="ARBA" id="ARBA00022989"/>
    </source>
</evidence>
<dbReference type="PATRIC" id="fig|1705578.3.peg.580"/>
<keyword evidence="5 8" id="KW-0812">Transmembrane</keyword>
<keyword evidence="7 8" id="KW-0472">Membrane</keyword>
<evidence type="ECO:0000256" key="1">
    <source>
        <dbReference type="ARBA" id="ARBA00004429"/>
    </source>
</evidence>
<keyword evidence="6 8" id="KW-1133">Transmembrane helix</keyword>
<dbReference type="PANTHER" id="PTHR43357:SF4">
    <property type="entry name" value="INNER MEMBRANE ABC TRANSPORTER PERMEASE PROTEIN YDCV"/>
    <property type="match status" value="1"/>
</dbReference>
<evidence type="ECO:0000256" key="8">
    <source>
        <dbReference type="RuleBase" id="RU363032"/>
    </source>
</evidence>
<dbReference type="Proteomes" id="UP000093694">
    <property type="component" value="Unassembled WGS sequence"/>
</dbReference>
<feature type="transmembrane region" description="Helical" evidence="8">
    <location>
        <begin position="231"/>
        <end position="249"/>
    </location>
</feature>
<dbReference type="Proteomes" id="UP000077384">
    <property type="component" value="Unassembled WGS sequence"/>
</dbReference>
<feature type="transmembrane region" description="Helical" evidence="8">
    <location>
        <begin position="126"/>
        <end position="145"/>
    </location>
</feature>
<feature type="transmembrane region" description="Helical" evidence="8">
    <location>
        <begin position="7"/>
        <end position="30"/>
    </location>
</feature>
<feature type="transmembrane region" description="Helical" evidence="8">
    <location>
        <begin position="201"/>
        <end position="219"/>
    </location>
</feature>
<dbReference type="SUPFAM" id="SSF161098">
    <property type="entry name" value="MetI-like"/>
    <property type="match status" value="1"/>
</dbReference>
<protein>
    <submittedName>
        <fullName evidence="10">Inner membrane ABC transporter permease protein YdcV</fullName>
    </submittedName>
</protein>
<evidence type="ECO:0000313" key="10">
    <source>
        <dbReference type="EMBL" id="OAA93245.1"/>
    </source>
</evidence>
<evidence type="ECO:0000256" key="5">
    <source>
        <dbReference type="ARBA" id="ARBA00022692"/>
    </source>
</evidence>
<dbReference type="RefSeq" id="WP_063601049.1">
    <property type="nucleotide sequence ID" value="NZ_LITQ01000014.1"/>
</dbReference>
<keyword evidence="13" id="KW-1185">Reference proteome</keyword>
<proteinExistence type="inferred from homology"/>
<reference evidence="10 12" key="1">
    <citation type="journal article" date="2015" name="Biotechnol. Bioeng.">
        <title>Genome sequence and phenotypic characterization of Caulobacter segnis.</title>
        <authorList>
            <person name="Patel S."/>
            <person name="Fletcher B."/>
            <person name="Scott D.C."/>
            <person name="Ely B."/>
        </authorList>
    </citation>
    <scope>NUCLEOTIDE SEQUENCE [LARGE SCALE GENOMIC DNA]</scope>
    <source>
        <strain evidence="10 12">PS02</strain>
    </source>
</reference>
<dbReference type="GO" id="GO:0005886">
    <property type="term" value="C:plasma membrane"/>
    <property type="evidence" value="ECO:0007669"/>
    <property type="project" value="UniProtKB-SubCell"/>
</dbReference>
<evidence type="ECO:0000256" key="3">
    <source>
        <dbReference type="ARBA" id="ARBA00022475"/>
    </source>
</evidence>
<keyword evidence="2 8" id="KW-0813">Transport</keyword>
<name>A0A162JC39_9CLOT</name>
<dbReference type="InterPro" id="IPR000515">
    <property type="entry name" value="MetI-like"/>
</dbReference>
<dbReference type="Pfam" id="PF00528">
    <property type="entry name" value="BPD_transp_1"/>
    <property type="match status" value="1"/>
</dbReference>
<feature type="transmembrane region" description="Helical" evidence="8">
    <location>
        <begin position="99"/>
        <end position="120"/>
    </location>
</feature>
<dbReference type="EMBL" id="LROR01000038">
    <property type="protein sequence ID" value="OBR95372.1"/>
    <property type="molecule type" value="Genomic_DNA"/>
</dbReference>
<organism evidence="10 12">
    <name type="scientific">Clostridium coskatii</name>
    <dbReference type="NCBI Taxonomy" id="1705578"/>
    <lineage>
        <taxon>Bacteria</taxon>
        <taxon>Bacillati</taxon>
        <taxon>Bacillota</taxon>
        <taxon>Clostridia</taxon>
        <taxon>Eubacteriales</taxon>
        <taxon>Clostridiaceae</taxon>
        <taxon>Clostridium</taxon>
    </lineage>
</organism>
<feature type="domain" description="ABC transmembrane type-1" evidence="9">
    <location>
        <begin position="61"/>
        <end position="249"/>
    </location>
</feature>
<reference evidence="11 13" key="2">
    <citation type="journal article" date="2016" name="Front. Microbiol.">
        <title>Industrial Acetogenic Biocatalysts: A Comparative Metabolic and Genomic Analysis.</title>
        <authorList>
            <person name="Bengelsdorf F."/>
            <person name="Poehlein A."/>
            <person name="Sonja S."/>
            <person name="Erz C."/>
            <person name="Hummel T."/>
            <person name="Hoffmeister S."/>
            <person name="Daniel R."/>
            <person name="Durre P."/>
        </authorList>
    </citation>
    <scope>NUCLEOTIDE SEQUENCE [LARGE SCALE GENOMIC DNA]</scope>
    <source>
        <strain evidence="11 13">PTA-10522</strain>
    </source>
</reference>
<sequence>MKKNKLLTLFVFLVYIFLFGPLLIVTVTAFGTDNFIAFPPKHIGIRWFIHVFQSPTFMTTLGISLEVSIAATLIALIVGIPACYVISRNDFRGKKFINNIFLSPVTIPGIVLGFALFRFITITLKMNILTSLLIGHVVIVIPYIIRVIGSSLGGLDYSIEEAAISLGASRIKTFFLVVMPNITSGIIAAFMLAFINSFNNVPVSIFLTGPGVSTLPISMMSYVEYNYDPSVSALSVILMFMTIIIMFIVEKTLGLNYFTK</sequence>
<dbReference type="InterPro" id="IPR035906">
    <property type="entry name" value="MetI-like_sf"/>
</dbReference>
<evidence type="ECO:0000313" key="11">
    <source>
        <dbReference type="EMBL" id="OBR95372.1"/>
    </source>
</evidence>
<evidence type="ECO:0000256" key="2">
    <source>
        <dbReference type="ARBA" id="ARBA00022448"/>
    </source>
</evidence>
<dbReference type="Gene3D" id="1.10.3720.10">
    <property type="entry name" value="MetI-like"/>
    <property type="match status" value="1"/>
</dbReference>
<feature type="transmembrane region" description="Helical" evidence="8">
    <location>
        <begin position="67"/>
        <end position="87"/>
    </location>
</feature>
<comment type="caution">
    <text evidence="10">The sequence shown here is derived from an EMBL/GenBank/DDBJ whole genome shotgun (WGS) entry which is preliminary data.</text>
</comment>
<dbReference type="GO" id="GO:0055085">
    <property type="term" value="P:transmembrane transport"/>
    <property type="evidence" value="ECO:0007669"/>
    <property type="project" value="InterPro"/>
</dbReference>
<feature type="transmembrane region" description="Helical" evidence="8">
    <location>
        <begin position="174"/>
        <end position="195"/>
    </location>
</feature>
<keyword evidence="3" id="KW-1003">Cell membrane</keyword>
<dbReference type="AlphaFoldDB" id="A0A162JC39"/>
<evidence type="ECO:0000259" key="9">
    <source>
        <dbReference type="PROSITE" id="PS50928"/>
    </source>
</evidence>
<comment type="subcellular location">
    <subcellularLocation>
        <location evidence="1">Cell inner membrane</location>
        <topology evidence="1">Multi-pass membrane protein</topology>
    </subcellularLocation>
    <subcellularLocation>
        <location evidence="8">Cell membrane</location>
        <topology evidence="8">Multi-pass membrane protein</topology>
    </subcellularLocation>
</comment>
<evidence type="ECO:0000256" key="4">
    <source>
        <dbReference type="ARBA" id="ARBA00022519"/>
    </source>
</evidence>
<dbReference type="CDD" id="cd06261">
    <property type="entry name" value="TM_PBP2"/>
    <property type="match status" value="1"/>
</dbReference>
<evidence type="ECO:0000313" key="12">
    <source>
        <dbReference type="Proteomes" id="UP000077384"/>
    </source>
</evidence>
<dbReference type="EMBL" id="LITQ01000014">
    <property type="protein sequence ID" value="OAA93245.1"/>
    <property type="molecule type" value="Genomic_DNA"/>
</dbReference>
<keyword evidence="4" id="KW-0997">Cell inner membrane</keyword>
<evidence type="ECO:0000256" key="7">
    <source>
        <dbReference type="ARBA" id="ARBA00023136"/>
    </source>
</evidence>
<gene>
    <name evidence="10" type="primary">ydcV_1</name>
    <name evidence="11" type="ORF">CLCOS_16960</name>
    <name evidence="10" type="ORF">WX73_00197</name>
</gene>